<organism evidence="1 2">
    <name type="scientific">Roseivirga misakiensis</name>
    <dbReference type="NCBI Taxonomy" id="1563681"/>
    <lineage>
        <taxon>Bacteria</taxon>
        <taxon>Pseudomonadati</taxon>
        <taxon>Bacteroidota</taxon>
        <taxon>Cytophagia</taxon>
        <taxon>Cytophagales</taxon>
        <taxon>Roseivirgaceae</taxon>
        <taxon>Roseivirga</taxon>
    </lineage>
</organism>
<accession>A0A1E5SYN4</accession>
<evidence type="ECO:0000313" key="2">
    <source>
        <dbReference type="Proteomes" id="UP000095552"/>
    </source>
</evidence>
<dbReference type="RefSeq" id="WP_069835748.1">
    <property type="nucleotide sequence ID" value="NZ_MDGQ01000005.1"/>
</dbReference>
<proteinExistence type="predicted"/>
<name>A0A1E5SYN4_9BACT</name>
<dbReference type="InterPro" id="IPR011463">
    <property type="entry name" value="DUF1569"/>
</dbReference>
<dbReference type="AlphaFoldDB" id="A0A1E5SYN4"/>
<keyword evidence="2" id="KW-1185">Reference proteome</keyword>
<reference evidence="1 2" key="1">
    <citation type="submission" date="2016-08" db="EMBL/GenBank/DDBJ databases">
        <title>Draft genome of Fabibacter sp. strain SK-8.</title>
        <authorList>
            <person name="Wong S.-K."/>
            <person name="Hamasaki K."/>
            <person name="Yoshizawa S."/>
        </authorList>
    </citation>
    <scope>NUCLEOTIDE SEQUENCE [LARGE SCALE GENOMIC DNA]</scope>
    <source>
        <strain evidence="1 2">SK-8</strain>
    </source>
</reference>
<dbReference type="Proteomes" id="UP000095552">
    <property type="component" value="Unassembled WGS sequence"/>
</dbReference>
<dbReference type="EMBL" id="MDGQ01000005">
    <property type="protein sequence ID" value="OEK04243.1"/>
    <property type="molecule type" value="Genomic_DNA"/>
</dbReference>
<evidence type="ECO:0000313" key="1">
    <source>
        <dbReference type="EMBL" id="OEK04243.1"/>
    </source>
</evidence>
<gene>
    <name evidence="1" type="ORF">BFP71_12225</name>
</gene>
<dbReference type="OrthoDB" id="2599194at2"/>
<comment type="caution">
    <text evidence="1">The sequence shown here is derived from an EMBL/GenBank/DDBJ whole genome shotgun (WGS) entry which is preliminary data.</text>
</comment>
<protein>
    <recommendedName>
        <fullName evidence="3">DUF1569 domain-containing protein</fullName>
    </recommendedName>
</protein>
<dbReference type="Pfam" id="PF07606">
    <property type="entry name" value="DUF1569"/>
    <property type="match status" value="1"/>
</dbReference>
<dbReference type="Gene3D" id="1.20.120.450">
    <property type="entry name" value="dinb family like domain"/>
    <property type="match status" value="1"/>
</dbReference>
<dbReference type="STRING" id="1563681.BFP71_12225"/>
<sequence>MKNLYHKPDVDGILERLEKLTPNAERQWGKMDVAQMLAHLNAFLEIPLDLSFPKRMLSGRIIGRFFKSRYVSKKRFSKNSPTGKNFIMDGQEDFEKERTKSIALVQKFYENGPEKCTRQPHQFFGKLSPDEWAIVQWKHFDHHLRQFDV</sequence>
<evidence type="ECO:0008006" key="3">
    <source>
        <dbReference type="Google" id="ProtNLM"/>
    </source>
</evidence>
<dbReference type="InterPro" id="IPR034660">
    <property type="entry name" value="DinB/YfiT-like"/>
</dbReference>